<dbReference type="SUPFAM" id="SSF52172">
    <property type="entry name" value="CheY-like"/>
    <property type="match status" value="1"/>
</dbReference>
<dbReference type="RefSeq" id="WP_307637181.1">
    <property type="nucleotide sequence ID" value="NZ_JAUSRR010000005.1"/>
</dbReference>
<dbReference type="Pfam" id="PF04397">
    <property type="entry name" value="LytTR"/>
    <property type="match status" value="1"/>
</dbReference>
<dbReference type="InterPro" id="IPR046947">
    <property type="entry name" value="LytR-like"/>
</dbReference>
<proteinExistence type="predicted"/>
<name>A0AAW8DYX5_9BURK</name>
<dbReference type="PANTHER" id="PTHR37299:SF1">
    <property type="entry name" value="STAGE 0 SPORULATION PROTEIN A HOMOLOG"/>
    <property type="match status" value="1"/>
</dbReference>
<evidence type="ECO:0000256" key="1">
    <source>
        <dbReference type="PROSITE-ProRule" id="PRU00169"/>
    </source>
</evidence>
<dbReference type="SMART" id="SM00448">
    <property type="entry name" value="REC"/>
    <property type="match status" value="1"/>
</dbReference>
<dbReference type="Gene3D" id="3.40.50.2300">
    <property type="match status" value="1"/>
</dbReference>
<dbReference type="Pfam" id="PF00072">
    <property type="entry name" value="Response_reg"/>
    <property type="match status" value="1"/>
</dbReference>
<dbReference type="PROSITE" id="PS50110">
    <property type="entry name" value="RESPONSE_REGULATORY"/>
    <property type="match status" value="1"/>
</dbReference>
<gene>
    <name evidence="4" type="ORF">J2W25_003274</name>
</gene>
<accession>A0AAW8DYX5</accession>
<dbReference type="AlphaFoldDB" id="A0AAW8DYX5"/>
<evidence type="ECO:0000313" key="4">
    <source>
        <dbReference type="EMBL" id="MDP9924242.1"/>
    </source>
</evidence>
<dbReference type="Gene3D" id="2.40.50.1020">
    <property type="entry name" value="LytTr DNA-binding domain"/>
    <property type="match status" value="1"/>
</dbReference>
<dbReference type="PANTHER" id="PTHR37299">
    <property type="entry name" value="TRANSCRIPTIONAL REGULATOR-RELATED"/>
    <property type="match status" value="1"/>
</dbReference>
<dbReference type="GO" id="GO:0003677">
    <property type="term" value="F:DNA binding"/>
    <property type="evidence" value="ECO:0007669"/>
    <property type="project" value="UniProtKB-KW"/>
</dbReference>
<dbReference type="PROSITE" id="PS50930">
    <property type="entry name" value="HTH_LYTTR"/>
    <property type="match status" value="1"/>
</dbReference>
<evidence type="ECO:0000259" key="3">
    <source>
        <dbReference type="PROSITE" id="PS50930"/>
    </source>
</evidence>
<dbReference type="InterPro" id="IPR001789">
    <property type="entry name" value="Sig_transdc_resp-reg_receiver"/>
</dbReference>
<sequence>MRRARGREDSIVSAWRGVIAEDEPVLSRTLQRLLHEAWPELEIVGVADDGLKAIELAQTLAPDVMFLDIKMPGKTGLEVAEAVADEWPDDQAEPLFVFITAYDNFAISAFEHAAMDYMLKPATLERLQVCVQRLKHRLHERARTPAAGGMAALMQRVQSITDPADAPEKIKVIRAGVGNTVRMIPVSEVICLEAAEKYVNVVTAQGEALVRMSLRDLVSRIDAADFTQVHRGVLVNTHCIESATRDENGRYSLSVRGLARSLKVSRAFGHLFRAM</sequence>
<dbReference type="SMART" id="SM00850">
    <property type="entry name" value="LytTR"/>
    <property type="match status" value="1"/>
</dbReference>
<keyword evidence="1" id="KW-0597">Phosphoprotein</keyword>
<comment type="caution">
    <text evidence="4">The sequence shown here is derived from an EMBL/GenBank/DDBJ whole genome shotgun (WGS) entry which is preliminary data.</text>
</comment>
<feature type="domain" description="Response regulatory" evidence="2">
    <location>
        <begin position="16"/>
        <end position="135"/>
    </location>
</feature>
<organism evidence="4 5">
    <name type="scientific">Variovorax boronicumulans</name>
    <dbReference type="NCBI Taxonomy" id="436515"/>
    <lineage>
        <taxon>Bacteria</taxon>
        <taxon>Pseudomonadati</taxon>
        <taxon>Pseudomonadota</taxon>
        <taxon>Betaproteobacteria</taxon>
        <taxon>Burkholderiales</taxon>
        <taxon>Comamonadaceae</taxon>
        <taxon>Variovorax</taxon>
    </lineage>
</organism>
<feature type="domain" description="HTH LytTR-type" evidence="3">
    <location>
        <begin position="177"/>
        <end position="275"/>
    </location>
</feature>
<dbReference type="EMBL" id="JAUSRR010000005">
    <property type="protein sequence ID" value="MDP9924242.1"/>
    <property type="molecule type" value="Genomic_DNA"/>
</dbReference>
<dbReference type="InterPro" id="IPR011006">
    <property type="entry name" value="CheY-like_superfamily"/>
</dbReference>
<evidence type="ECO:0000313" key="5">
    <source>
        <dbReference type="Proteomes" id="UP001244295"/>
    </source>
</evidence>
<dbReference type="GO" id="GO:0000156">
    <property type="term" value="F:phosphorelay response regulator activity"/>
    <property type="evidence" value="ECO:0007669"/>
    <property type="project" value="InterPro"/>
</dbReference>
<evidence type="ECO:0000259" key="2">
    <source>
        <dbReference type="PROSITE" id="PS50110"/>
    </source>
</evidence>
<dbReference type="InterPro" id="IPR007492">
    <property type="entry name" value="LytTR_DNA-bd_dom"/>
</dbReference>
<keyword evidence="4" id="KW-0238">DNA-binding</keyword>
<feature type="modified residue" description="4-aspartylphosphate" evidence="1">
    <location>
        <position position="68"/>
    </location>
</feature>
<dbReference type="Proteomes" id="UP001244295">
    <property type="component" value="Unassembled WGS sequence"/>
</dbReference>
<reference evidence="4" key="1">
    <citation type="submission" date="2023-07" db="EMBL/GenBank/DDBJ databases">
        <title>Sorghum-associated microbial communities from plants grown in Nebraska, USA.</title>
        <authorList>
            <person name="Schachtman D."/>
        </authorList>
    </citation>
    <scope>NUCLEOTIDE SEQUENCE</scope>
    <source>
        <strain evidence="4">DS2795</strain>
    </source>
</reference>
<protein>
    <submittedName>
        <fullName evidence="4">DNA-binding LytR/AlgR family response regulator</fullName>
    </submittedName>
</protein>